<name>A0A067JR78_JATCU</name>
<gene>
    <name evidence="1" type="ORF">JCGZ_02991</name>
</gene>
<accession>A0A067JR78</accession>
<evidence type="ECO:0000313" key="1">
    <source>
        <dbReference type="EMBL" id="KDP22039.1"/>
    </source>
</evidence>
<dbReference type="Proteomes" id="UP000027138">
    <property type="component" value="Unassembled WGS sequence"/>
</dbReference>
<organism evidence="1 2">
    <name type="scientific">Jatropha curcas</name>
    <name type="common">Barbados nut</name>
    <dbReference type="NCBI Taxonomy" id="180498"/>
    <lineage>
        <taxon>Eukaryota</taxon>
        <taxon>Viridiplantae</taxon>
        <taxon>Streptophyta</taxon>
        <taxon>Embryophyta</taxon>
        <taxon>Tracheophyta</taxon>
        <taxon>Spermatophyta</taxon>
        <taxon>Magnoliopsida</taxon>
        <taxon>eudicotyledons</taxon>
        <taxon>Gunneridae</taxon>
        <taxon>Pentapetalae</taxon>
        <taxon>rosids</taxon>
        <taxon>fabids</taxon>
        <taxon>Malpighiales</taxon>
        <taxon>Euphorbiaceae</taxon>
        <taxon>Crotonoideae</taxon>
        <taxon>Jatropheae</taxon>
        <taxon>Jatropha</taxon>
    </lineage>
</organism>
<sequence>MPMIFGEGVHTNDLASFVPGAYAIFVQTQLRVHVPPPSEFDSFVEVEELDGDQGDFLVWRQQRGKRVRRVLILRLQIQLLLLVSQSMAQVLPFPSSRSALGMQHRVYWRPIS</sequence>
<protein>
    <submittedName>
        <fullName evidence="1">Uncharacterized protein</fullName>
    </submittedName>
</protein>
<dbReference type="EMBL" id="KK915451">
    <property type="protein sequence ID" value="KDP22039.1"/>
    <property type="molecule type" value="Genomic_DNA"/>
</dbReference>
<proteinExistence type="predicted"/>
<reference evidence="1 2" key="1">
    <citation type="journal article" date="2014" name="PLoS ONE">
        <title>Global Analysis of Gene Expression Profiles in Physic Nut (Jatropha curcas L.) Seedlings Exposed to Salt Stress.</title>
        <authorList>
            <person name="Zhang L."/>
            <person name="Zhang C."/>
            <person name="Wu P."/>
            <person name="Chen Y."/>
            <person name="Li M."/>
            <person name="Jiang H."/>
            <person name="Wu G."/>
        </authorList>
    </citation>
    <scope>NUCLEOTIDE SEQUENCE [LARGE SCALE GENOMIC DNA]</scope>
    <source>
        <strain evidence="2">cv. GZQX0401</strain>
        <tissue evidence="1">Young leaves</tissue>
    </source>
</reference>
<evidence type="ECO:0000313" key="2">
    <source>
        <dbReference type="Proteomes" id="UP000027138"/>
    </source>
</evidence>
<keyword evidence="2" id="KW-1185">Reference proteome</keyword>
<dbReference type="AlphaFoldDB" id="A0A067JR78"/>